<dbReference type="Gene3D" id="1.10.10.1150">
    <property type="entry name" value="Coenzyme PQQ synthesis protein D (PqqD)"/>
    <property type="match status" value="1"/>
</dbReference>
<dbReference type="Proteomes" id="UP001193081">
    <property type="component" value="Unassembled WGS sequence"/>
</dbReference>
<dbReference type="RefSeq" id="WP_167857182.1">
    <property type="nucleotide sequence ID" value="NZ_SIJK02000001.1"/>
</dbReference>
<accession>A0ABS4D479</accession>
<dbReference type="InterPro" id="IPR008792">
    <property type="entry name" value="PQQD"/>
</dbReference>
<evidence type="ECO:0000313" key="2">
    <source>
        <dbReference type="Proteomes" id="UP001193081"/>
    </source>
</evidence>
<reference evidence="1 2" key="1">
    <citation type="submission" date="2021-03" db="EMBL/GenBank/DDBJ databases">
        <authorList>
            <person name="Grouzdev D.S."/>
        </authorList>
    </citation>
    <scope>NUCLEOTIDE SEQUENCE [LARGE SCALE GENOMIC DNA]</scope>
    <source>
        <strain evidence="1 2">M50-1</strain>
    </source>
</reference>
<proteinExistence type="predicted"/>
<keyword evidence="2" id="KW-1185">Reference proteome</keyword>
<gene>
    <name evidence="1" type="ORF">EYB53_000865</name>
</gene>
<dbReference type="Pfam" id="PF05402">
    <property type="entry name" value="PqqD"/>
    <property type="match status" value="1"/>
</dbReference>
<comment type="caution">
    <text evidence="1">The sequence shown here is derived from an EMBL/GenBank/DDBJ whole genome shotgun (WGS) entry which is preliminary data.</text>
</comment>
<dbReference type="InterPro" id="IPR041881">
    <property type="entry name" value="PqqD_sf"/>
</dbReference>
<dbReference type="EMBL" id="SIJK02000001">
    <property type="protein sequence ID" value="MBP1464247.1"/>
    <property type="molecule type" value="Genomic_DNA"/>
</dbReference>
<organism evidence="1 2">
    <name type="scientific">Candidatus Chloroploca mongolica</name>
    <dbReference type="NCBI Taxonomy" id="2528176"/>
    <lineage>
        <taxon>Bacteria</taxon>
        <taxon>Bacillati</taxon>
        <taxon>Chloroflexota</taxon>
        <taxon>Chloroflexia</taxon>
        <taxon>Chloroflexales</taxon>
        <taxon>Chloroflexineae</taxon>
        <taxon>Oscillochloridaceae</taxon>
        <taxon>Candidatus Chloroploca</taxon>
    </lineage>
</organism>
<protein>
    <submittedName>
        <fullName evidence="1">PqqD family protein</fullName>
    </submittedName>
</protein>
<sequence length="140" mass="15379">MTQVVYKFNAPRMIHETIEKETVVIDTETGIYFSITGSGYLIMQMLDQGAHIADLAAQVAATFGIDAALLRPHVEDFVAQLLTEEMIVPTEEAPGAVAALVFADGEGYVPPVLEKFTDMNDLLLMDPIHDVSDEGWPRRA</sequence>
<name>A0ABS4D479_9CHLR</name>
<evidence type="ECO:0000313" key="1">
    <source>
        <dbReference type="EMBL" id="MBP1464247.1"/>
    </source>
</evidence>